<evidence type="ECO:0000313" key="1">
    <source>
        <dbReference type="EMBL" id="VFK14451.1"/>
    </source>
</evidence>
<evidence type="ECO:0000313" key="2">
    <source>
        <dbReference type="EMBL" id="VFK30294.1"/>
    </source>
</evidence>
<protein>
    <submittedName>
        <fullName evidence="1">Uncharacterized protein</fullName>
    </submittedName>
</protein>
<dbReference type="AlphaFoldDB" id="A0A450WBW6"/>
<dbReference type="EMBL" id="CAADFP010000107">
    <property type="protein sequence ID" value="VFK30294.1"/>
    <property type="molecule type" value="Genomic_DNA"/>
</dbReference>
<dbReference type="EMBL" id="CAADFM010000106">
    <property type="protein sequence ID" value="VFK14451.1"/>
    <property type="molecule type" value="Genomic_DNA"/>
</dbReference>
<gene>
    <name evidence="1" type="ORF">BECKLPF1236A_GA0070988_101063</name>
    <name evidence="2" type="ORF">BECKLPF1236C_GA0070990_101073</name>
</gene>
<sequence length="115" mass="13190">MLARSNRIQTGYSLAQAPIFRNSCFFDTLSKAHPPYLFGCWWMRPSALSNLQSKTASHPHHLPDNWPRSEPRYAIQAFISATVVSNIRLEKPHSLSYQDSTLTRFPPMTRVWVAS</sequence>
<organism evidence="1">
    <name type="scientific">Candidatus Kentrum sp. LPFa</name>
    <dbReference type="NCBI Taxonomy" id="2126335"/>
    <lineage>
        <taxon>Bacteria</taxon>
        <taxon>Pseudomonadati</taxon>
        <taxon>Pseudomonadota</taxon>
        <taxon>Gammaproteobacteria</taxon>
        <taxon>Candidatus Kentrum</taxon>
    </lineage>
</organism>
<name>A0A450WBW6_9GAMM</name>
<reference evidence="1" key="1">
    <citation type="submission" date="2019-02" db="EMBL/GenBank/DDBJ databases">
        <authorList>
            <person name="Gruber-Vodicka R. H."/>
            <person name="Seah K. B. B."/>
        </authorList>
    </citation>
    <scope>NUCLEOTIDE SEQUENCE</scope>
    <source>
        <strain evidence="1">BECK_S312</strain>
        <strain evidence="2">BECK_S426</strain>
    </source>
</reference>
<accession>A0A450WBW6</accession>
<proteinExistence type="predicted"/>